<evidence type="ECO:0000313" key="3">
    <source>
        <dbReference type="Proteomes" id="UP000317494"/>
    </source>
</evidence>
<name>A0A507CS24_9FUNG</name>
<reference evidence="2 3" key="1">
    <citation type="journal article" date="2019" name="Sci. Rep.">
        <title>Comparative genomics of chytrid fungi reveal insights into the obligate biotrophic and pathogenic lifestyle of Synchytrium endobioticum.</title>
        <authorList>
            <person name="van de Vossenberg B.T.L.H."/>
            <person name="Warris S."/>
            <person name="Nguyen H.D.T."/>
            <person name="van Gent-Pelzer M.P.E."/>
            <person name="Joly D.L."/>
            <person name="van de Geest H.C."/>
            <person name="Bonants P.J.M."/>
            <person name="Smith D.S."/>
            <person name="Levesque C.A."/>
            <person name="van der Lee T.A.J."/>
        </authorList>
    </citation>
    <scope>NUCLEOTIDE SEQUENCE [LARGE SCALE GENOMIC DNA]</scope>
    <source>
        <strain evidence="2 3">MB42</strain>
    </source>
</reference>
<feature type="region of interest" description="Disordered" evidence="1">
    <location>
        <begin position="387"/>
        <end position="443"/>
    </location>
</feature>
<sequence length="581" mass="62367">MITITITASQLPAIRSGEAEGHRGLRIHSTKWWSVKADGATQPLPSRTSAVCTADSANMLQGNGVTTLSASQSMASVVLPDTSPSPRSSTTSKCSSGVHTVRGLPRLQDFRLPSFSIGSLRQSNTQDDAPPPSNPRNTSKASNFENLLFSGATAKLSLTPDTMKNIEERRPTSPFRLTPKEAMFTRERARDCSPDEAPSRKLESLWDFVKNSAPEDYASRPETNPVSLKSPDIRSSSNVKPNVGPKAFLTAKFDHFKASSTPSLNTHSNTHSRSTRTKGFQDDNSDGEEMSASLGNQRIADGVATVPQPSVAQDRRPSCEFWADEELATLPSPAATTPSSATATPPMHGNIPSPIPASQNADRATLASILKELAGADPDFSVVMVSESRTASPTTGQPPWPLLKPTSQSCVSLGRSGATRGRRKPSQPQPVPSEVPSPLTVPPADTIAATRKQAPKLVTGPTATPAPLETRAHNSIASHYAAFVDSHESAFLGYVHPTLDPRPDSMTPTSNPPLHGPRFLVEALARTRESKEAADARFDTLAKLTLAKMTQWHDEKRTLEDRIAELLASADRTSDTTRVLN</sequence>
<gene>
    <name evidence="2" type="ORF">SeMB42_g05359</name>
</gene>
<organism evidence="2 3">
    <name type="scientific">Synchytrium endobioticum</name>
    <dbReference type="NCBI Taxonomy" id="286115"/>
    <lineage>
        <taxon>Eukaryota</taxon>
        <taxon>Fungi</taxon>
        <taxon>Fungi incertae sedis</taxon>
        <taxon>Chytridiomycota</taxon>
        <taxon>Chytridiomycota incertae sedis</taxon>
        <taxon>Chytridiomycetes</taxon>
        <taxon>Synchytriales</taxon>
        <taxon>Synchytriaceae</taxon>
        <taxon>Synchytrium</taxon>
    </lineage>
</organism>
<feature type="compositionally biased region" description="Pro residues" evidence="1">
    <location>
        <begin position="427"/>
        <end position="441"/>
    </location>
</feature>
<protein>
    <submittedName>
        <fullName evidence="2">Uncharacterized protein</fullName>
    </submittedName>
</protein>
<feature type="region of interest" description="Disordered" evidence="1">
    <location>
        <begin position="120"/>
        <end position="141"/>
    </location>
</feature>
<feature type="compositionally biased region" description="Low complexity" evidence="1">
    <location>
        <begin position="330"/>
        <end position="346"/>
    </location>
</feature>
<evidence type="ECO:0000313" key="2">
    <source>
        <dbReference type="EMBL" id="TPX41898.1"/>
    </source>
</evidence>
<feature type="region of interest" description="Disordered" evidence="1">
    <location>
        <begin position="215"/>
        <end position="241"/>
    </location>
</feature>
<feature type="compositionally biased region" description="Basic and acidic residues" evidence="1">
    <location>
        <begin position="183"/>
        <end position="200"/>
    </location>
</feature>
<accession>A0A507CS24</accession>
<dbReference type="Proteomes" id="UP000317494">
    <property type="component" value="Unassembled WGS sequence"/>
</dbReference>
<dbReference type="EMBL" id="QEAN01000252">
    <property type="protein sequence ID" value="TPX41898.1"/>
    <property type="molecule type" value="Genomic_DNA"/>
</dbReference>
<proteinExistence type="predicted"/>
<dbReference type="VEuPathDB" id="FungiDB:SeMB42_g05359"/>
<feature type="region of interest" description="Disordered" evidence="1">
    <location>
        <begin position="258"/>
        <end position="291"/>
    </location>
</feature>
<keyword evidence="3" id="KW-1185">Reference proteome</keyword>
<feature type="compositionally biased region" description="Low complexity" evidence="1">
    <location>
        <begin position="80"/>
        <end position="96"/>
    </location>
</feature>
<feature type="compositionally biased region" description="Low complexity" evidence="1">
    <location>
        <begin position="263"/>
        <end position="272"/>
    </location>
</feature>
<comment type="caution">
    <text evidence="2">The sequence shown here is derived from an EMBL/GenBank/DDBJ whole genome shotgun (WGS) entry which is preliminary data.</text>
</comment>
<dbReference type="AlphaFoldDB" id="A0A507CS24"/>
<evidence type="ECO:0000256" key="1">
    <source>
        <dbReference type="SAM" id="MobiDB-lite"/>
    </source>
</evidence>
<feature type="region of interest" description="Disordered" evidence="1">
    <location>
        <begin position="78"/>
        <end position="102"/>
    </location>
</feature>
<feature type="compositionally biased region" description="Polar residues" evidence="1">
    <location>
        <begin position="221"/>
        <end position="240"/>
    </location>
</feature>
<feature type="region of interest" description="Disordered" evidence="1">
    <location>
        <begin position="169"/>
        <end position="200"/>
    </location>
</feature>
<feature type="region of interest" description="Disordered" evidence="1">
    <location>
        <begin position="330"/>
        <end position="360"/>
    </location>
</feature>